<comment type="cofactor">
    <cofactor evidence="1">
        <name>FAD</name>
        <dbReference type="ChEBI" id="CHEBI:57692"/>
    </cofactor>
</comment>
<evidence type="ECO:0000313" key="6">
    <source>
        <dbReference type="EMBL" id="KAB8191950.1"/>
    </source>
</evidence>
<gene>
    <name evidence="6" type="ORF">FH608_028825</name>
</gene>
<comment type="caution">
    <text evidence="6">The sequence shown here is derived from an EMBL/GenBank/DDBJ whole genome shotgun (WGS) entry which is preliminary data.</text>
</comment>
<keyword evidence="3" id="KW-0274">FAD</keyword>
<sequence>MRGTSMSETYDVVVAGSGAAGLTAALAAAVSGARTLVIESASEIGGTSALSGGRVWLPANGTPENAGDSDELADRYLDQVFDTRYEAMIRTFVREARVMGAFVEKHSPHRFVVCPNYPDYHQDYPGATRGGRCFDVAPVDLNELVPQARSVRQPPGYSPITHAEWERWRYPAAIDHDLLAARMAQGIRTGGLGLVAALLDGAVRAGATVRTGTALTGVLTGVLAGGGAVTGVRVRTGDGERTIGASSVVLATGAFDAADELRHRLLPAGLGVSASAPSDTGIALTVADELGLPVDNLPEGWWMPMARPEGDLVDGVPYPRGLVRERGVPRQIVVNRQGRRFVDEAVPYNEFGKAMHRLEPGDEAYLIFDEGFRERYPLPGLTPDGPLPGHIVAGEDLATLAGRIGVDPDGLAATVERWNGFCAEGVDHDFRRGGNAYDDYYGDPWQEGNHCLGPIDRAPYYAMRVYSGVIGSKGGPVTDTAGRALTREGSPLPGLYAAGNAAAFWTRDGYPGPGATLAVGMTFGYLAGLDAAR</sequence>
<dbReference type="Proteomes" id="UP000312512">
    <property type="component" value="Unassembled WGS sequence"/>
</dbReference>
<dbReference type="Pfam" id="PF00890">
    <property type="entry name" value="FAD_binding_2"/>
    <property type="match status" value="1"/>
</dbReference>
<dbReference type="OrthoDB" id="9813348at2"/>
<dbReference type="Gene3D" id="3.90.700.10">
    <property type="entry name" value="Succinate dehydrogenase/fumarate reductase flavoprotein, catalytic domain"/>
    <property type="match status" value="1"/>
</dbReference>
<dbReference type="InterPro" id="IPR003953">
    <property type="entry name" value="FAD-dep_OxRdtase_2_FAD-bd"/>
</dbReference>
<evidence type="ECO:0000256" key="2">
    <source>
        <dbReference type="ARBA" id="ARBA00022630"/>
    </source>
</evidence>
<dbReference type="GO" id="GO:0033765">
    <property type="term" value="F:steroid dehydrogenase activity, acting on the CH-CH group of donors"/>
    <property type="evidence" value="ECO:0007669"/>
    <property type="project" value="UniProtKB-ARBA"/>
</dbReference>
<dbReference type="GO" id="GO:0008202">
    <property type="term" value="P:steroid metabolic process"/>
    <property type="evidence" value="ECO:0007669"/>
    <property type="project" value="UniProtKB-ARBA"/>
</dbReference>
<dbReference type="AlphaFoldDB" id="A0A5C4W477"/>
<keyword evidence="7" id="KW-1185">Reference proteome</keyword>
<accession>A0A5C4W477</accession>
<dbReference type="SUPFAM" id="SSF51905">
    <property type="entry name" value="FAD/NAD(P)-binding domain"/>
    <property type="match status" value="1"/>
</dbReference>
<evidence type="ECO:0000256" key="4">
    <source>
        <dbReference type="ARBA" id="ARBA00023002"/>
    </source>
</evidence>
<dbReference type="SUPFAM" id="SSF56425">
    <property type="entry name" value="Succinate dehydrogenase/fumarate reductase flavoprotein, catalytic domain"/>
    <property type="match status" value="1"/>
</dbReference>
<dbReference type="PANTHER" id="PTHR43400:SF10">
    <property type="entry name" value="3-OXOSTEROID 1-DEHYDROGENASE"/>
    <property type="match status" value="1"/>
</dbReference>
<reference evidence="6 7" key="1">
    <citation type="submission" date="2019-10" db="EMBL/GenBank/DDBJ databases">
        <title>Nonomuraea sp. nov., isolated from Phyllanthus amarus.</title>
        <authorList>
            <person name="Klykleung N."/>
            <person name="Tanasupawat S."/>
        </authorList>
    </citation>
    <scope>NUCLEOTIDE SEQUENCE [LARGE SCALE GENOMIC DNA]</scope>
    <source>
        <strain evidence="6 7">PA1-10</strain>
    </source>
</reference>
<dbReference type="Gene3D" id="3.50.50.60">
    <property type="entry name" value="FAD/NAD(P)-binding domain"/>
    <property type="match status" value="1"/>
</dbReference>
<dbReference type="InterPro" id="IPR027477">
    <property type="entry name" value="Succ_DH/fumarate_Rdtase_cat_sf"/>
</dbReference>
<dbReference type="InterPro" id="IPR050315">
    <property type="entry name" value="FAD-oxidoreductase_2"/>
</dbReference>
<dbReference type="EMBL" id="VDLX02000011">
    <property type="protein sequence ID" value="KAB8191950.1"/>
    <property type="molecule type" value="Genomic_DNA"/>
</dbReference>
<name>A0A5C4W477_9ACTN</name>
<evidence type="ECO:0000259" key="5">
    <source>
        <dbReference type="Pfam" id="PF00890"/>
    </source>
</evidence>
<evidence type="ECO:0000256" key="3">
    <source>
        <dbReference type="ARBA" id="ARBA00022827"/>
    </source>
</evidence>
<keyword evidence="2" id="KW-0285">Flavoprotein</keyword>
<keyword evidence="4" id="KW-0560">Oxidoreductase</keyword>
<dbReference type="InterPro" id="IPR036188">
    <property type="entry name" value="FAD/NAD-bd_sf"/>
</dbReference>
<organism evidence="6 7">
    <name type="scientific">Nonomuraea phyllanthi</name>
    <dbReference type="NCBI Taxonomy" id="2219224"/>
    <lineage>
        <taxon>Bacteria</taxon>
        <taxon>Bacillati</taxon>
        <taxon>Actinomycetota</taxon>
        <taxon>Actinomycetes</taxon>
        <taxon>Streptosporangiales</taxon>
        <taxon>Streptosporangiaceae</taxon>
        <taxon>Nonomuraea</taxon>
    </lineage>
</organism>
<evidence type="ECO:0000256" key="1">
    <source>
        <dbReference type="ARBA" id="ARBA00001974"/>
    </source>
</evidence>
<proteinExistence type="predicted"/>
<dbReference type="PANTHER" id="PTHR43400">
    <property type="entry name" value="FUMARATE REDUCTASE"/>
    <property type="match status" value="1"/>
</dbReference>
<protein>
    <submittedName>
        <fullName evidence="6">FAD-dependent oxidoreductase</fullName>
    </submittedName>
</protein>
<feature type="domain" description="FAD-dependent oxidoreductase 2 FAD-binding" evidence="5">
    <location>
        <begin position="11"/>
        <end position="517"/>
    </location>
</feature>
<evidence type="ECO:0000313" key="7">
    <source>
        <dbReference type="Proteomes" id="UP000312512"/>
    </source>
</evidence>